<dbReference type="InterPro" id="IPR036291">
    <property type="entry name" value="NAD(P)-bd_dom_sf"/>
</dbReference>
<reference evidence="2 5" key="2">
    <citation type="submission" date="2019-08" db="EMBL/GenBank/DDBJ databases">
        <title>The genome sequence of a newly discovered highly antifungal drug resistant Aspergillus species, Aspergillus tanneri NIH 1004.</title>
        <authorList>
            <person name="Mounaud S."/>
            <person name="Singh I."/>
            <person name="Joardar V."/>
            <person name="Pakala S."/>
            <person name="Pakala S."/>
            <person name="Venepally P."/>
            <person name="Chung J.K."/>
            <person name="Losada L."/>
            <person name="Nierman W.C."/>
        </authorList>
    </citation>
    <scope>NUCLEOTIDE SEQUENCE [LARGE SCALE GENOMIC DNA]</scope>
    <source>
        <strain evidence="2 5">NIH1004</strain>
    </source>
</reference>
<dbReference type="OrthoDB" id="63935at2759"/>
<evidence type="ECO:0000313" key="5">
    <source>
        <dbReference type="Proteomes" id="UP000324241"/>
    </source>
</evidence>
<evidence type="ECO:0008006" key="6">
    <source>
        <dbReference type="Google" id="ProtNLM"/>
    </source>
</evidence>
<dbReference type="STRING" id="1220188.A0A4S3JEB6"/>
<name>A0A4S3JEB6_9EURO</name>
<dbReference type="EMBL" id="SOSA01000261">
    <property type="protein sequence ID" value="THC93492.1"/>
    <property type="molecule type" value="Genomic_DNA"/>
</dbReference>
<dbReference type="Gene3D" id="3.40.50.720">
    <property type="entry name" value="NAD(P)-binding Rossmann-like Domain"/>
    <property type="match status" value="1"/>
</dbReference>
<dbReference type="RefSeq" id="XP_033421144.1">
    <property type="nucleotide sequence ID" value="XM_033575289.1"/>
</dbReference>
<keyword evidence="4" id="KW-1185">Reference proteome</keyword>
<evidence type="ECO:0000256" key="1">
    <source>
        <dbReference type="ARBA" id="ARBA00038376"/>
    </source>
</evidence>
<evidence type="ECO:0000313" key="4">
    <source>
        <dbReference type="Proteomes" id="UP000308092"/>
    </source>
</evidence>
<protein>
    <recommendedName>
        <fullName evidence="6">NAD(P)-binding domain-containing protein</fullName>
    </recommendedName>
</protein>
<comment type="caution">
    <text evidence="3">The sequence shown here is derived from an EMBL/GenBank/DDBJ whole genome shotgun (WGS) entry which is preliminary data.</text>
</comment>
<sequence>MPKSTTTAFLGATGGCVNACLAHSLRNGYPAVALARSPSKLTSLLLTQSLDQETLDAQLRIVQGDATDPRAVKSTLLQDIDGDGNGDDDGGNYTVVSKIISGIGGSGTFRNWGLEFDNPHICEDSTQALLTALRQIYLERPSLIDTQPKPLLTVISGMGIDPNKRREDVPFLLRWPYHALLHVPHADKWRMEEILCQEDSKSLFRGIVTVRPGSLLTGDHLITSGNGWKTVQVGTESGKPAVGYKVLRADVGEWMFNEVVVEGGERWMGEKVSLTS</sequence>
<evidence type="ECO:0000313" key="3">
    <source>
        <dbReference type="EMBL" id="THC93492.1"/>
    </source>
</evidence>
<gene>
    <name evidence="2" type="ORF">ATNIH1004_010721</name>
    <name evidence="3" type="ORF">EYZ11_007016</name>
</gene>
<dbReference type="AlphaFoldDB" id="A0A4S3JEB6"/>
<dbReference type="PANTHER" id="PTHR15020">
    <property type="entry name" value="FLAVIN REDUCTASE-RELATED"/>
    <property type="match status" value="1"/>
</dbReference>
<evidence type="ECO:0000313" key="2">
    <source>
        <dbReference type="EMBL" id="KAA8641782.1"/>
    </source>
</evidence>
<reference evidence="3 4" key="1">
    <citation type="submission" date="2019-03" db="EMBL/GenBank/DDBJ databases">
        <title>The genome sequence of a newly discovered highly antifungal drug resistant Aspergillus species, Aspergillus tanneri NIH 1004.</title>
        <authorList>
            <person name="Mounaud S."/>
            <person name="Singh I."/>
            <person name="Joardar V."/>
            <person name="Pakala S."/>
            <person name="Pakala S."/>
            <person name="Venepally P."/>
            <person name="Hoover J."/>
            <person name="Nierman W."/>
            <person name="Chung J."/>
            <person name="Losada L."/>
        </authorList>
    </citation>
    <scope>NUCLEOTIDE SEQUENCE [LARGE SCALE GENOMIC DNA]</scope>
    <source>
        <strain evidence="3 4">NIH1004</strain>
    </source>
</reference>
<dbReference type="PANTHER" id="PTHR15020:SF50">
    <property type="entry name" value="UPF0659 PROTEIN YMR090W"/>
    <property type="match status" value="1"/>
</dbReference>
<comment type="similarity">
    <text evidence="1">Belongs to the avfA family.</text>
</comment>
<dbReference type="Proteomes" id="UP000324241">
    <property type="component" value="Unassembled WGS sequence"/>
</dbReference>
<dbReference type="Proteomes" id="UP000308092">
    <property type="component" value="Unassembled WGS sequence"/>
</dbReference>
<dbReference type="GeneID" id="54333422"/>
<dbReference type="PROSITE" id="PS51257">
    <property type="entry name" value="PROKAR_LIPOPROTEIN"/>
    <property type="match status" value="1"/>
</dbReference>
<dbReference type="EMBL" id="QUQM01000008">
    <property type="protein sequence ID" value="KAA8641782.1"/>
    <property type="molecule type" value="Genomic_DNA"/>
</dbReference>
<organism evidence="3 4">
    <name type="scientific">Aspergillus tanneri</name>
    <dbReference type="NCBI Taxonomy" id="1220188"/>
    <lineage>
        <taxon>Eukaryota</taxon>
        <taxon>Fungi</taxon>
        <taxon>Dikarya</taxon>
        <taxon>Ascomycota</taxon>
        <taxon>Pezizomycotina</taxon>
        <taxon>Eurotiomycetes</taxon>
        <taxon>Eurotiomycetidae</taxon>
        <taxon>Eurotiales</taxon>
        <taxon>Aspergillaceae</taxon>
        <taxon>Aspergillus</taxon>
        <taxon>Aspergillus subgen. Circumdati</taxon>
    </lineage>
</organism>
<dbReference type="VEuPathDB" id="FungiDB:EYZ11_007016"/>
<proteinExistence type="inferred from homology"/>
<dbReference type="SUPFAM" id="SSF51735">
    <property type="entry name" value="NAD(P)-binding Rossmann-fold domains"/>
    <property type="match status" value="1"/>
</dbReference>
<accession>A0A4S3JEB6</accession>